<evidence type="ECO:0000256" key="1">
    <source>
        <dbReference type="SAM" id="MobiDB-lite"/>
    </source>
</evidence>
<dbReference type="Pfam" id="PF16827">
    <property type="entry name" value="zf-HC3"/>
    <property type="match status" value="1"/>
</dbReference>
<dbReference type="InterPro" id="IPR031795">
    <property type="entry name" value="Zf-HC3"/>
</dbReference>
<keyword evidence="2" id="KW-0479">Metal-binding</keyword>
<protein>
    <submittedName>
        <fullName evidence="2">Zinc-finger</fullName>
    </submittedName>
</protein>
<proteinExistence type="predicted"/>
<feature type="compositionally biased region" description="Basic and acidic residues" evidence="1">
    <location>
        <begin position="1"/>
        <end position="15"/>
    </location>
</feature>
<reference evidence="3" key="1">
    <citation type="submission" date="2016-10" db="EMBL/GenBank/DDBJ databases">
        <authorList>
            <person name="Varghese N."/>
            <person name="Submissions S."/>
        </authorList>
    </citation>
    <scope>NUCLEOTIDE SEQUENCE [LARGE SCALE GENOMIC DNA]</scope>
    <source>
        <strain evidence="3">CGMCC 4.3530</strain>
    </source>
</reference>
<dbReference type="GO" id="GO:0008270">
    <property type="term" value="F:zinc ion binding"/>
    <property type="evidence" value="ECO:0007669"/>
    <property type="project" value="UniProtKB-KW"/>
</dbReference>
<evidence type="ECO:0000313" key="2">
    <source>
        <dbReference type="EMBL" id="SDY78870.1"/>
    </source>
</evidence>
<sequence>MIRSDHHWHPAESRRHAIPGMLPPGEKHEGGETIKTLCKRSVRAAQRTESTRQWPVCDECMQAAKELSGVVFTGGTVAVRFAAGVVSDSKRQSHTATVPEGGEVPASWLTFCGLEIPAHQAEVSQRPTGMPCVCCLFECRAHTRCSDPGTCDDSMQQTAQSREGE</sequence>
<feature type="region of interest" description="Disordered" evidence="1">
    <location>
        <begin position="1"/>
        <end position="31"/>
    </location>
</feature>
<accession>A0A1H3MQT4</accession>
<keyword evidence="3" id="KW-1185">Reference proteome</keyword>
<organism evidence="2 3">
    <name type="scientific">Saccharopolyspora shandongensis</name>
    <dbReference type="NCBI Taxonomy" id="418495"/>
    <lineage>
        <taxon>Bacteria</taxon>
        <taxon>Bacillati</taxon>
        <taxon>Actinomycetota</taxon>
        <taxon>Actinomycetes</taxon>
        <taxon>Pseudonocardiales</taxon>
        <taxon>Pseudonocardiaceae</taxon>
        <taxon>Saccharopolyspora</taxon>
    </lineage>
</organism>
<keyword evidence="2" id="KW-0862">Zinc</keyword>
<dbReference type="Proteomes" id="UP000199529">
    <property type="component" value="Unassembled WGS sequence"/>
</dbReference>
<evidence type="ECO:0000313" key="3">
    <source>
        <dbReference type="Proteomes" id="UP000199529"/>
    </source>
</evidence>
<dbReference type="EMBL" id="FNOK01000035">
    <property type="protein sequence ID" value="SDY78870.1"/>
    <property type="molecule type" value="Genomic_DNA"/>
</dbReference>
<name>A0A1H3MQT4_9PSEU</name>
<keyword evidence="2" id="KW-0863">Zinc-finger</keyword>
<dbReference type="AlphaFoldDB" id="A0A1H3MQT4"/>
<dbReference type="STRING" id="418495.SAMN05216215_103517"/>
<gene>
    <name evidence="2" type="ORF">SAMN05216215_103517</name>
</gene>